<evidence type="ECO:0000313" key="6">
    <source>
        <dbReference type="Proteomes" id="UP000186400"/>
    </source>
</evidence>
<proteinExistence type="inferred from homology"/>
<dbReference type="PANTHER" id="PTHR43320">
    <property type="entry name" value="SUGAR KINASE"/>
    <property type="match status" value="1"/>
</dbReference>
<sequence>MSIVTFGEVMTRFRTPDFKRIAQTMPGSLEVSFAGAEANVAASVTMLGGAATFVTALPDNPIGDACVAFLRGVGIETGSIIRTPDGRIGAYYIEAGANQRASSVVYDRADSAVARAPFDAYDWDTAFAGAMRFHVTGITPALSKEAARTTIAAVKHAKKRGLTVSCDLNFRRKLWCWEKGSDPRTLARRTMEEILPFVDLVIANEADAEDVLGIYAGETDVNSGSLAIDRYPEVARAITTSFPSVHMVAITLRESVSASHNRWGAMLYTAETDEALFAPRRDGRYTAHEITHIVDRVGTGDSFGAGLIVALDDPAYAKDLQGALDFAVAASALCHSIEGDFNIVSRAEVEALAGGDTSGRVRR</sequence>
<organism evidence="5 6">
    <name type="scientific">Alkalispirochaeta americana</name>
    <dbReference type="NCBI Taxonomy" id="159291"/>
    <lineage>
        <taxon>Bacteria</taxon>
        <taxon>Pseudomonadati</taxon>
        <taxon>Spirochaetota</taxon>
        <taxon>Spirochaetia</taxon>
        <taxon>Spirochaetales</taxon>
        <taxon>Spirochaetaceae</taxon>
        <taxon>Alkalispirochaeta</taxon>
    </lineage>
</organism>
<dbReference type="SUPFAM" id="SSF53613">
    <property type="entry name" value="Ribokinase-like"/>
    <property type="match status" value="1"/>
</dbReference>
<dbReference type="Gene3D" id="3.40.1190.20">
    <property type="match status" value="1"/>
</dbReference>
<dbReference type="AlphaFoldDB" id="A0A1N6YA37"/>
<evidence type="ECO:0000256" key="1">
    <source>
        <dbReference type="ARBA" id="ARBA00010688"/>
    </source>
</evidence>
<reference evidence="5 6" key="1">
    <citation type="submission" date="2017-01" db="EMBL/GenBank/DDBJ databases">
        <authorList>
            <person name="Mah S.A."/>
            <person name="Swanson W.J."/>
            <person name="Moy G.W."/>
            <person name="Vacquier V.D."/>
        </authorList>
    </citation>
    <scope>NUCLEOTIDE SEQUENCE [LARGE SCALE GENOMIC DNA]</scope>
    <source>
        <strain evidence="5 6">ASpG1</strain>
    </source>
</reference>
<evidence type="ECO:0000256" key="2">
    <source>
        <dbReference type="ARBA" id="ARBA00022679"/>
    </source>
</evidence>
<keyword evidence="6" id="KW-1185">Reference proteome</keyword>
<dbReference type="InterPro" id="IPR029056">
    <property type="entry name" value="Ribokinase-like"/>
</dbReference>
<keyword evidence="2" id="KW-0808">Transferase</keyword>
<feature type="domain" description="Carbohydrate kinase PfkB" evidence="4">
    <location>
        <begin position="274"/>
        <end position="334"/>
    </location>
</feature>
<dbReference type="STRING" id="159291.SAMN05920897_1451"/>
<dbReference type="Proteomes" id="UP000186400">
    <property type="component" value="Unassembled WGS sequence"/>
</dbReference>
<dbReference type="InterPro" id="IPR011611">
    <property type="entry name" value="PfkB_dom"/>
</dbReference>
<gene>
    <name evidence="5" type="ORF">SAMN05920897_1451</name>
</gene>
<feature type="domain" description="Carbohydrate kinase PfkB" evidence="4">
    <location>
        <begin position="3"/>
        <end position="215"/>
    </location>
</feature>
<evidence type="ECO:0000256" key="3">
    <source>
        <dbReference type="ARBA" id="ARBA00022777"/>
    </source>
</evidence>
<protein>
    <submittedName>
        <fullName evidence="5">2-dehydro-3-deoxygluconokinase</fullName>
    </submittedName>
</protein>
<comment type="similarity">
    <text evidence="1">Belongs to the carbohydrate kinase PfkB family.</text>
</comment>
<dbReference type="CDD" id="cd01166">
    <property type="entry name" value="KdgK"/>
    <property type="match status" value="1"/>
</dbReference>
<name>A0A1N6YA37_9SPIO</name>
<keyword evidence="3 5" id="KW-0418">Kinase</keyword>
<dbReference type="EMBL" id="FTMS01000045">
    <property type="protein sequence ID" value="SIR11447.1"/>
    <property type="molecule type" value="Genomic_DNA"/>
</dbReference>
<evidence type="ECO:0000313" key="5">
    <source>
        <dbReference type="EMBL" id="SIR11447.1"/>
    </source>
</evidence>
<evidence type="ECO:0000259" key="4">
    <source>
        <dbReference type="Pfam" id="PF00294"/>
    </source>
</evidence>
<dbReference type="RefSeq" id="WP_076490010.1">
    <property type="nucleotide sequence ID" value="NZ_FTMS01000045.1"/>
</dbReference>
<dbReference type="Pfam" id="PF00294">
    <property type="entry name" value="PfkB"/>
    <property type="match status" value="2"/>
</dbReference>
<dbReference type="InterPro" id="IPR052700">
    <property type="entry name" value="Carb_kinase_PfkB-like"/>
</dbReference>
<dbReference type="PANTHER" id="PTHR43320:SF2">
    <property type="entry name" value="2-DEHYDRO-3-DEOXYGLUCONOKINASE_2-DEHYDRO-3-DEOXYGALACTONOKINASE"/>
    <property type="match status" value="1"/>
</dbReference>
<accession>A0A1N6YA37</accession>
<dbReference type="GO" id="GO:0016301">
    <property type="term" value="F:kinase activity"/>
    <property type="evidence" value="ECO:0007669"/>
    <property type="project" value="UniProtKB-KW"/>
</dbReference>